<accession>F5XTF2</accession>
<evidence type="ECO:0008006" key="4">
    <source>
        <dbReference type="Google" id="ProtNLM"/>
    </source>
</evidence>
<dbReference type="OrthoDB" id="4571322at2"/>
<keyword evidence="3" id="KW-1185">Reference proteome</keyword>
<dbReference type="EMBL" id="AP012204">
    <property type="protein sequence ID" value="BAK35024.1"/>
    <property type="molecule type" value="Genomic_DNA"/>
</dbReference>
<sequence length="71" mass="7793">MTTADPLRAEGEARGRDEGRVEGRAETLLDLLGIKFAGSDIEELIRTSSASQLETWTRRIPTATTLDDIFA</sequence>
<evidence type="ECO:0000313" key="3">
    <source>
        <dbReference type="Proteomes" id="UP000007947"/>
    </source>
</evidence>
<evidence type="ECO:0000256" key="1">
    <source>
        <dbReference type="SAM" id="MobiDB-lite"/>
    </source>
</evidence>
<evidence type="ECO:0000313" key="2">
    <source>
        <dbReference type="EMBL" id="BAK35024.1"/>
    </source>
</evidence>
<dbReference type="RefSeq" id="WP_013862896.1">
    <property type="nucleotide sequence ID" value="NC_015635.1"/>
</dbReference>
<dbReference type="KEGG" id="mph:MLP_20100"/>
<dbReference type="AlphaFoldDB" id="F5XTF2"/>
<dbReference type="eggNOG" id="COG5464">
    <property type="taxonomic scope" value="Bacteria"/>
</dbReference>
<reference evidence="2 3" key="1">
    <citation type="submission" date="2011-05" db="EMBL/GenBank/DDBJ databases">
        <title>Whole genome sequence of Microlunatus phosphovorus NM-1.</title>
        <authorList>
            <person name="Hosoyama A."/>
            <person name="Sasaki K."/>
            <person name="Harada T."/>
            <person name="Igarashi R."/>
            <person name="Kawakoshi A."/>
            <person name="Sasagawa M."/>
            <person name="Fukada J."/>
            <person name="Nakamura S."/>
            <person name="Katano Y."/>
            <person name="Hanada S."/>
            <person name="Kamagata Y."/>
            <person name="Nakamura N."/>
            <person name="Yamazaki S."/>
            <person name="Fujita N."/>
        </authorList>
    </citation>
    <scope>NUCLEOTIDE SEQUENCE [LARGE SCALE GENOMIC DNA]</scope>
    <source>
        <strain evidence="3">ATCC 700054 / DSM 10555 / JCM 9379 / NBRC 101784 / NCIMB 13414 / VKM Ac-1990 / NM-1</strain>
    </source>
</reference>
<organism evidence="2 3">
    <name type="scientific">Microlunatus phosphovorus (strain ATCC 700054 / DSM 10555 / JCM 9379 / NBRC 101784 / NCIMB 13414 / VKM Ac-1990 / NM-1)</name>
    <dbReference type="NCBI Taxonomy" id="1032480"/>
    <lineage>
        <taxon>Bacteria</taxon>
        <taxon>Bacillati</taxon>
        <taxon>Actinomycetota</taxon>
        <taxon>Actinomycetes</taxon>
        <taxon>Propionibacteriales</taxon>
        <taxon>Propionibacteriaceae</taxon>
        <taxon>Microlunatus</taxon>
    </lineage>
</organism>
<feature type="region of interest" description="Disordered" evidence="1">
    <location>
        <begin position="1"/>
        <end position="21"/>
    </location>
</feature>
<name>F5XTF2_MICPN</name>
<proteinExistence type="predicted"/>
<protein>
    <recommendedName>
        <fullName evidence="4">DUF4351 domain-containing protein</fullName>
    </recommendedName>
</protein>
<feature type="compositionally biased region" description="Basic and acidic residues" evidence="1">
    <location>
        <begin position="7"/>
        <end position="21"/>
    </location>
</feature>
<dbReference type="HOGENOM" id="CLU_071039_5_1_11"/>
<dbReference type="Proteomes" id="UP000007947">
    <property type="component" value="Chromosome"/>
</dbReference>
<gene>
    <name evidence="2" type="ordered locus">MLP_20100</name>
</gene>